<dbReference type="Proteomes" id="UP000215596">
    <property type="component" value="Unassembled WGS sequence"/>
</dbReference>
<dbReference type="SUPFAM" id="SSF55347">
    <property type="entry name" value="Glyceraldehyde-3-phosphate dehydrogenase-like, C-terminal domain"/>
    <property type="match status" value="1"/>
</dbReference>
<proteinExistence type="predicted"/>
<dbReference type="InterPro" id="IPR051450">
    <property type="entry name" value="Gfo/Idh/MocA_Oxidoreductases"/>
</dbReference>
<dbReference type="AlphaFoldDB" id="A0A268F3V1"/>
<evidence type="ECO:0000313" key="3">
    <source>
        <dbReference type="EMBL" id="MUG64769.1"/>
    </source>
</evidence>
<dbReference type="RefSeq" id="WP_095263287.1">
    <property type="nucleotide sequence ID" value="NZ_NPBY01000006.1"/>
</dbReference>
<dbReference type="EMBL" id="NPBY01000006">
    <property type="protein sequence ID" value="PAD80052.1"/>
    <property type="molecule type" value="Genomic_DNA"/>
</dbReference>
<accession>A0A268F3V1</accession>
<evidence type="ECO:0000313" key="6">
    <source>
        <dbReference type="Proteomes" id="UP000435177"/>
    </source>
</evidence>
<gene>
    <name evidence="4" type="ORF">CHH67_01925</name>
    <name evidence="3" type="ORF">GNP94_01985</name>
</gene>
<protein>
    <submittedName>
        <fullName evidence="3 4">Oxidoreductase</fullName>
    </submittedName>
</protein>
<dbReference type="PANTHER" id="PTHR43377:SF1">
    <property type="entry name" value="BILIVERDIN REDUCTASE A"/>
    <property type="match status" value="1"/>
</dbReference>
<dbReference type="GO" id="GO:0000166">
    <property type="term" value="F:nucleotide binding"/>
    <property type="evidence" value="ECO:0007669"/>
    <property type="project" value="InterPro"/>
</dbReference>
<dbReference type="OrthoDB" id="9800252at2"/>
<evidence type="ECO:0000313" key="5">
    <source>
        <dbReference type="Proteomes" id="UP000215596"/>
    </source>
</evidence>
<evidence type="ECO:0000259" key="1">
    <source>
        <dbReference type="Pfam" id="PF01408"/>
    </source>
</evidence>
<feature type="domain" description="Gfo/Idh/MocA-like oxidoreductase N-terminal" evidence="1">
    <location>
        <begin position="7"/>
        <end position="124"/>
    </location>
</feature>
<dbReference type="EMBL" id="WOAA01000001">
    <property type="protein sequence ID" value="MUG64769.1"/>
    <property type="molecule type" value="Genomic_DNA"/>
</dbReference>
<feature type="domain" description="GFO/IDH/MocA-like oxidoreductase" evidence="2">
    <location>
        <begin position="134"/>
        <end position="254"/>
    </location>
</feature>
<comment type="caution">
    <text evidence="4">The sequence shown here is derived from an EMBL/GenBank/DDBJ whole genome shotgun (WGS) entry which is preliminary data.</text>
</comment>
<dbReference type="Gene3D" id="3.30.360.10">
    <property type="entry name" value="Dihydrodipicolinate Reductase, domain 2"/>
    <property type="match status" value="1"/>
</dbReference>
<dbReference type="SUPFAM" id="SSF51735">
    <property type="entry name" value="NAD(P)-binding Rossmann-fold domains"/>
    <property type="match status" value="1"/>
</dbReference>
<reference evidence="3 6" key="2">
    <citation type="submission" date="2019-11" db="EMBL/GenBank/DDBJ databases">
        <title>Draft genome sequences of five Paenibacillus species of dairy origin.</title>
        <authorList>
            <person name="Olajide A.M."/>
            <person name="Chen S."/>
            <person name="Lapointe G."/>
        </authorList>
    </citation>
    <scope>NUCLEOTIDE SEQUENCE [LARGE SCALE GENOMIC DNA]</scope>
    <source>
        <strain evidence="3 6">3CS1</strain>
    </source>
</reference>
<evidence type="ECO:0000259" key="2">
    <source>
        <dbReference type="Pfam" id="PF22725"/>
    </source>
</evidence>
<dbReference type="InterPro" id="IPR036291">
    <property type="entry name" value="NAD(P)-bd_dom_sf"/>
</dbReference>
<keyword evidence="6" id="KW-1185">Reference proteome</keyword>
<dbReference type="Proteomes" id="UP000435177">
    <property type="component" value="Unassembled WGS sequence"/>
</dbReference>
<dbReference type="PANTHER" id="PTHR43377">
    <property type="entry name" value="BILIVERDIN REDUCTASE A"/>
    <property type="match status" value="1"/>
</dbReference>
<dbReference type="Gene3D" id="3.40.50.720">
    <property type="entry name" value="NAD(P)-binding Rossmann-like Domain"/>
    <property type="match status" value="1"/>
</dbReference>
<reference evidence="4 5" key="1">
    <citation type="submission" date="2017-07" db="EMBL/GenBank/DDBJ databases">
        <title>Isolation and whole genome analysis of endospore-forming bacteria from heroin.</title>
        <authorList>
            <person name="Kalinowski J."/>
            <person name="Ahrens B."/>
            <person name="Al-Dilaimi A."/>
            <person name="Winkler A."/>
            <person name="Wibberg D."/>
            <person name="Schleenbecker U."/>
            <person name="Ruckert C."/>
            <person name="Wolfel R."/>
            <person name="Grass G."/>
        </authorList>
    </citation>
    <scope>NUCLEOTIDE SEQUENCE [LARGE SCALE GENOMIC DNA]</scope>
    <source>
        <strain evidence="4 5">7537-G1</strain>
    </source>
</reference>
<dbReference type="Pfam" id="PF01408">
    <property type="entry name" value="GFO_IDH_MocA"/>
    <property type="match status" value="1"/>
</dbReference>
<evidence type="ECO:0000313" key="4">
    <source>
        <dbReference type="EMBL" id="PAD80052.1"/>
    </source>
</evidence>
<organism evidence="4 5">
    <name type="scientific">Paenibacillus campinasensis</name>
    <dbReference type="NCBI Taxonomy" id="66347"/>
    <lineage>
        <taxon>Bacteria</taxon>
        <taxon>Bacillati</taxon>
        <taxon>Bacillota</taxon>
        <taxon>Bacilli</taxon>
        <taxon>Bacillales</taxon>
        <taxon>Paenibacillaceae</taxon>
        <taxon>Paenibacillus</taxon>
    </lineage>
</organism>
<sequence length="340" mass="37392">MRRLKYKTVLAGCGSMGTRWLEYALKRNDVDLVALVDVQPEKALEAMQRFGLKLPVYEAVAEAVASEGVDLLLDTSIPEAHAANAITAMEHGANVMMEKPMALSMEDAVRLINVSDRTGRSCAVMQNRRYTKEIRALKAELDTGRIGPPGFVTADFFLGPRFGGFREMMAHPLLIDMAIHTFDAARYLIGSDPMAVYCHEFNPDGSWYQGNSSAVCIFEFSCGAVFSYNGSWSAVGHSTSWEGAWRLVGPKGTMLWDGDHEPVYEGADALESASAAGRQGSWYGPERREACLDEMFDSLKSGKRSETDISHNIHSLAMTLGAVESAKRQAKVWLPELSCM</sequence>
<dbReference type="Pfam" id="PF22725">
    <property type="entry name" value="GFO_IDH_MocA_C3"/>
    <property type="match status" value="1"/>
</dbReference>
<dbReference type="InterPro" id="IPR055170">
    <property type="entry name" value="GFO_IDH_MocA-like_dom"/>
</dbReference>
<name>A0A268F3V1_9BACL</name>
<dbReference type="InterPro" id="IPR000683">
    <property type="entry name" value="Gfo/Idh/MocA-like_OxRdtase_N"/>
</dbReference>